<gene>
    <name evidence="1" type="ORF">FZD47_20920</name>
</gene>
<dbReference type="Proteomes" id="UP000323732">
    <property type="component" value="Unassembled WGS sequence"/>
</dbReference>
<evidence type="ECO:0000313" key="1">
    <source>
        <dbReference type="EMBL" id="TYS60674.1"/>
    </source>
</evidence>
<evidence type="ECO:0000313" key="2">
    <source>
        <dbReference type="Proteomes" id="UP000323732"/>
    </source>
</evidence>
<reference evidence="1 2" key="1">
    <citation type="submission" date="2019-08" db="EMBL/GenBank/DDBJ databases">
        <title>Bacillus genomes from the desert of Cuatro Cienegas, Coahuila.</title>
        <authorList>
            <person name="Olmedo-Alvarez G."/>
        </authorList>
    </citation>
    <scope>NUCLEOTIDE SEQUENCE [LARGE SCALE GENOMIC DNA]</scope>
    <source>
        <strain evidence="1 2">CH37_1T</strain>
    </source>
</reference>
<dbReference type="RefSeq" id="WP_148950822.1">
    <property type="nucleotide sequence ID" value="NZ_VTES01000006.1"/>
</dbReference>
<dbReference type="AlphaFoldDB" id="A0A5D4SEZ2"/>
<sequence length="408" mass="45952">MKKWFEYYRETCPICGKRGGCMINGEGDTVVCIRTESDIQFSKGFPSWIHKLKEKRDRRPSEDSKADFMEGHEKQDAAILNQTYRGLLSVTTLNGAHYTHLSGSSRQMTETEIVARQYRSFPEKPWNTVKQLKRALSVDDFCGIPGFFENKYGWSLAGRQGILIPYRNELNQIVGFQTRIDNPPNDVEITPGSIKGLQVWVKEQPNLVQICIDGEIVEEANLPLGKTHNVYTESGMGFVKLVKGQRYFWLSSAKKHNGTGAGGAAMPVHVAVPSNKLAGWTPGTLKKAKSVWFTEGALKADIAVEHLAKVYKEEELEKLGTTFLATAGVNTWRSALPVLKAMETEHINVAVDMDAMQNPKVAYHLKQMLIEFKNLGYSATLVYWNPEDGKAIDDIFIKRKFPNLKKLF</sequence>
<name>A0A5D4SEZ2_9BACI</name>
<dbReference type="EMBL" id="VTES01000006">
    <property type="protein sequence ID" value="TYS60674.1"/>
    <property type="molecule type" value="Genomic_DNA"/>
</dbReference>
<proteinExistence type="predicted"/>
<accession>A0A5D4SEZ2</accession>
<protein>
    <recommendedName>
        <fullName evidence="3">DUF3854 domain-containing protein</fullName>
    </recommendedName>
</protein>
<organism evidence="1 2">
    <name type="scientific">Bacillus infantis</name>
    <dbReference type="NCBI Taxonomy" id="324767"/>
    <lineage>
        <taxon>Bacteria</taxon>
        <taxon>Bacillati</taxon>
        <taxon>Bacillota</taxon>
        <taxon>Bacilli</taxon>
        <taxon>Bacillales</taxon>
        <taxon>Bacillaceae</taxon>
        <taxon>Bacillus</taxon>
    </lineage>
</organism>
<evidence type="ECO:0008006" key="3">
    <source>
        <dbReference type="Google" id="ProtNLM"/>
    </source>
</evidence>
<comment type="caution">
    <text evidence="1">The sequence shown here is derived from an EMBL/GenBank/DDBJ whole genome shotgun (WGS) entry which is preliminary data.</text>
</comment>